<dbReference type="AlphaFoldDB" id="A0AAE0ZUQ0"/>
<reference evidence="1" key="1">
    <citation type="journal article" date="2023" name="G3 (Bethesda)">
        <title>A reference genome for the long-term kleptoplast-retaining sea slug Elysia crispata morphotype clarki.</title>
        <authorList>
            <person name="Eastman K.E."/>
            <person name="Pendleton A.L."/>
            <person name="Shaikh M.A."/>
            <person name="Suttiyut T."/>
            <person name="Ogas R."/>
            <person name="Tomko P."/>
            <person name="Gavelis G."/>
            <person name="Widhalm J.R."/>
            <person name="Wisecaver J.H."/>
        </authorList>
    </citation>
    <scope>NUCLEOTIDE SEQUENCE</scope>
    <source>
        <strain evidence="1">ECLA1</strain>
    </source>
</reference>
<sequence length="50" mass="5235">GGRRWAAGLRSPGQADRVFSGLFAKSRDYRAASDLRELATGAGGTTSKAH</sequence>
<organism evidence="1 2">
    <name type="scientific">Elysia crispata</name>
    <name type="common">lettuce slug</name>
    <dbReference type="NCBI Taxonomy" id="231223"/>
    <lineage>
        <taxon>Eukaryota</taxon>
        <taxon>Metazoa</taxon>
        <taxon>Spiralia</taxon>
        <taxon>Lophotrochozoa</taxon>
        <taxon>Mollusca</taxon>
        <taxon>Gastropoda</taxon>
        <taxon>Heterobranchia</taxon>
        <taxon>Euthyneura</taxon>
        <taxon>Panpulmonata</taxon>
        <taxon>Sacoglossa</taxon>
        <taxon>Placobranchoidea</taxon>
        <taxon>Plakobranchidae</taxon>
        <taxon>Elysia</taxon>
    </lineage>
</organism>
<evidence type="ECO:0000313" key="2">
    <source>
        <dbReference type="Proteomes" id="UP001283361"/>
    </source>
</evidence>
<comment type="caution">
    <text evidence="1">The sequence shown here is derived from an EMBL/GenBank/DDBJ whole genome shotgun (WGS) entry which is preliminary data.</text>
</comment>
<feature type="non-terminal residue" evidence="1">
    <location>
        <position position="1"/>
    </location>
</feature>
<proteinExistence type="predicted"/>
<name>A0AAE0ZUQ0_9GAST</name>
<evidence type="ECO:0000313" key="1">
    <source>
        <dbReference type="EMBL" id="KAK3775865.1"/>
    </source>
</evidence>
<dbReference type="Proteomes" id="UP001283361">
    <property type="component" value="Unassembled WGS sequence"/>
</dbReference>
<protein>
    <submittedName>
        <fullName evidence="1">Uncharacterized protein</fullName>
    </submittedName>
</protein>
<keyword evidence="2" id="KW-1185">Reference proteome</keyword>
<accession>A0AAE0ZUQ0</accession>
<gene>
    <name evidence="1" type="ORF">RRG08_018120</name>
</gene>
<dbReference type="EMBL" id="JAWDGP010003264">
    <property type="protein sequence ID" value="KAK3775865.1"/>
    <property type="molecule type" value="Genomic_DNA"/>
</dbReference>